<proteinExistence type="predicted"/>
<dbReference type="EMBL" id="FN429992">
    <property type="protein sequence ID" value="CAZ79557.1"/>
    <property type="molecule type" value="Genomic_DNA"/>
</dbReference>
<dbReference type="AlphaFoldDB" id="D5G4W4"/>
<dbReference type="KEGG" id="tml:GSTUM_00000120001"/>
<evidence type="ECO:0000313" key="3">
    <source>
        <dbReference type="Proteomes" id="UP000006911"/>
    </source>
</evidence>
<sequence>MELYDEKGRVPRGEHQWSRRGTEKRE</sequence>
<organism evidence="2 3">
    <name type="scientific">Tuber melanosporum (strain Mel28)</name>
    <name type="common">Perigord black truffle</name>
    <dbReference type="NCBI Taxonomy" id="656061"/>
    <lineage>
        <taxon>Eukaryota</taxon>
        <taxon>Fungi</taxon>
        <taxon>Dikarya</taxon>
        <taxon>Ascomycota</taxon>
        <taxon>Pezizomycotina</taxon>
        <taxon>Pezizomycetes</taxon>
        <taxon>Pezizales</taxon>
        <taxon>Tuberaceae</taxon>
        <taxon>Tuber</taxon>
    </lineage>
</organism>
<dbReference type="Proteomes" id="UP000006911">
    <property type="component" value="Unassembled WGS sequence"/>
</dbReference>
<name>D5G4W4_TUBMM</name>
<gene>
    <name evidence="2" type="ORF">GSTUM_00000120001</name>
</gene>
<reference evidence="2 3" key="1">
    <citation type="journal article" date="2010" name="Nature">
        <title>Perigord black truffle genome uncovers evolutionary origins and mechanisms of symbiosis.</title>
        <authorList>
            <person name="Martin F."/>
            <person name="Kohler A."/>
            <person name="Murat C."/>
            <person name="Balestrini R."/>
            <person name="Coutinho P.M."/>
            <person name="Jaillon O."/>
            <person name="Montanini B."/>
            <person name="Morin E."/>
            <person name="Noel B."/>
            <person name="Percudani R."/>
            <person name="Porcel B."/>
            <person name="Rubini A."/>
            <person name="Amicucci A."/>
            <person name="Amselem J."/>
            <person name="Anthouard V."/>
            <person name="Arcioni S."/>
            <person name="Artiguenave F."/>
            <person name="Aury J.M."/>
            <person name="Ballario P."/>
            <person name="Bolchi A."/>
            <person name="Brenna A."/>
            <person name="Brun A."/>
            <person name="Buee M."/>
            <person name="Cantarel B."/>
            <person name="Chevalier G."/>
            <person name="Couloux A."/>
            <person name="Da Silva C."/>
            <person name="Denoeud F."/>
            <person name="Duplessis S."/>
            <person name="Ghignone S."/>
            <person name="Hilselberger B."/>
            <person name="Iotti M."/>
            <person name="Marcais B."/>
            <person name="Mello A."/>
            <person name="Miranda M."/>
            <person name="Pacioni G."/>
            <person name="Quesneville H."/>
            <person name="Riccioni C."/>
            <person name="Ruotolo R."/>
            <person name="Splivallo R."/>
            <person name="Stocchi V."/>
            <person name="Tisserant E."/>
            <person name="Viscomi A.R."/>
            <person name="Zambonelli A."/>
            <person name="Zampieri E."/>
            <person name="Henrissat B."/>
            <person name="Lebrun M.H."/>
            <person name="Paolocci F."/>
            <person name="Bonfante P."/>
            <person name="Ottonello S."/>
            <person name="Wincker P."/>
        </authorList>
    </citation>
    <scope>NUCLEOTIDE SEQUENCE [LARGE SCALE GENOMIC DNA]</scope>
    <source>
        <strain evidence="2 3">Mel28</strain>
    </source>
</reference>
<dbReference type="InParanoid" id="D5G4W4"/>
<keyword evidence="3" id="KW-1185">Reference proteome</keyword>
<accession>D5G4W4</accession>
<evidence type="ECO:0000313" key="2">
    <source>
        <dbReference type="EMBL" id="CAZ79557.1"/>
    </source>
</evidence>
<feature type="region of interest" description="Disordered" evidence="1">
    <location>
        <begin position="1"/>
        <end position="26"/>
    </location>
</feature>
<protein>
    <submittedName>
        <fullName evidence="2">(Perigord truffle) hypothetical protein</fullName>
    </submittedName>
</protein>
<dbReference type="HOGENOM" id="CLU_3417325_0_0_1"/>
<evidence type="ECO:0000256" key="1">
    <source>
        <dbReference type="SAM" id="MobiDB-lite"/>
    </source>
</evidence>